<dbReference type="EMBL" id="NRSZ01000568">
    <property type="protein sequence ID" value="PNY26329.1"/>
    <property type="molecule type" value="Genomic_DNA"/>
</dbReference>
<proteinExistence type="predicted"/>
<name>A0A2K3QFM7_9HYPO</name>
<evidence type="ECO:0000313" key="2">
    <source>
        <dbReference type="EMBL" id="PNY26329.1"/>
    </source>
</evidence>
<protein>
    <submittedName>
        <fullName evidence="2">Uncharacterized protein</fullName>
    </submittedName>
</protein>
<comment type="caution">
    <text evidence="2">The sequence shown here is derived from an EMBL/GenBank/DDBJ whole genome shotgun (WGS) entry which is preliminary data.</text>
</comment>
<dbReference type="AlphaFoldDB" id="A0A2K3QFM7"/>
<feature type="region of interest" description="Disordered" evidence="1">
    <location>
        <begin position="454"/>
        <end position="486"/>
    </location>
</feature>
<feature type="compositionally biased region" description="Polar residues" evidence="1">
    <location>
        <begin position="471"/>
        <end position="485"/>
    </location>
</feature>
<feature type="non-terminal residue" evidence="2">
    <location>
        <position position="1"/>
    </location>
</feature>
<keyword evidence="3" id="KW-1185">Reference proteome</keyword>
<evidence type="ECO:0000256" key="1">
    <source>
        <dbReference type="SAM" id="MobiDB-lite"/>
    </source>
</evidence>
<dbReference type="Proteomes" id="UP000236621">
    <property type="component" value="Unassembled WGS sequence"/>
</dbReference>
<accession>A0A2K3QFM7</accession>
<dbReference type="OrthoDB" id="5314201at2759"/>
<gene>
    <name evidence="2" type="ORF">TCAP_03735</name>
</gene>
<feature type="compositionally biased region" description="Low complexity" evidence="1">
    <location>
        <begin position="454"/>
        <end position="466"/>
    </location>
</feature>
<reference evidence="2 3" key="1">
    <citation type="submission" date="2017-08" db="EMBL/GenBank/DDBJ databases">
        <title>Harnessing the power of phylogenomics to disentangle the directionality and signatures of interkingdom host jumping in the parasitic fungal genus Tolypocladium.</title>
        <authorList>
            <person name="Quandt C.A."/>
            <person name="Patterson W."/>
            <person name="Spatafora J.W."/>
        </authorList>
    </citation>
    <scope>NUCLEOTIDE SEQUENCE [LARGE SCALE GENOMIC DNA]</scope>
    <source>
        <strain evidence="2 3">CBS 113982</strain>
    </source>
</reference>
<evidence type="ECO:0000313" key="3">
    <source>
        <dbReference type="Proteomes" id="UP000236621"/>
    </source>
</evidence>
<organism evidence="2 3">
    <name type="scientific">Tolypocladium capitatum</name>
    <dbReference type="NCBI Taxonomy" id="45235"/>
    <lineage>
        <taxon>Eukaryota</taxon>
        <taxon>Fungi</taxon>
        <taxon>Dikarya</taxon>
        <taxon>Ascomycota</taxon>
        <taxon>Pezizomycotina</taxon>
        <taxon>Sordariomycetes</taxon>
        <taxon>Hypocreomycetidae</taxon>
        <taxon>Hypocreales</taxon>
        <taxon>Ophiocordycipitaceae</taxon>
        <taxon>Tolypocladium</taxon>
    </lineage>
</organism>
<sequence length="619" mass="67780">FVLGPQTTTFEIRDSITQGIQTRSRGWTTLKLKANRRNSAAAPAHRPSRAPARIIAQGISVVICATTPTHPAHEAAVQNATSLPHRPKMDPTARDRAEALLLKAARTYGVQVRRDDVQQAISDAEYGPGLADWATMHLVSDALLTADELALYTALDRSGQVDRLAALHDLADVLPVTEEDVRVAIDELKRSTTSISKQTETLRQQQDALSLLVKKHAENDAKRRVLTHAGQKRSEVEQRQLANEVEELSQNLGFRLSDLEQQGRDARPSLEEVVDGIFRSDDKLLSSLQKLGSELEQPDPDESQAVEKLREICMRLIKITVETIRTKLDTAYLDSLTTAERSGGAKPATSDEVKALQEEVESLYSEILPVGQMSVDQQHLEPAIKSVTARGGQSLSRTSAALTYVNDCLDYLLDRISRLHIRVEAHQSHQTASAALASLARAEMAVEVASAPKPAVPASPVRKPSPIRIRANTTGSHGQRRSSGIQEEPPLDALVQNIALPLLSLDEDDSKKQVITLARALADRSQKAADVARGAQESFEMSAIAQLEDARRAIQLLRDSVLAESPFGDVKLMDPEIEGSISVLEQEIGKAKEKLKIAEGQNVVAKSKTREDLLQRWSS</sequence>